<sequence length="249" mass="28784">MRDPFYYSTTKKLLVAFCSIFDEIAIIDDFGRRIEVPLNFAQREKFLDDPGRQADYDMDALTYDIAFPKMGVEIAGFNFAPERNLNPLRRIPDFDDVNKQEVMMYNRVPYDLNMNLYIGARKLEDSLKIVEQIIPFFAPELTLTIRDKENFGMETNIPIELNSVAVNIDALGSLDTKRVIMWTLNFTVKAFYYSDVRLDTRIKQAIIDFDEMDLTSVLERYTATVNPLDAEKTDPHTVIETTELGVNDD</sequence>
<dbReference type="InterPro" id="IPR038553">
    <property type="entry name" value="T4-gp15_tss_sf"/>
</dbReference>
<organism evidence="1 2">
    <name type="scientific">Stenotrophomonas phage IME-SM1</name>
    <dbReference type="NCBI Taxonomy" id="1654717"/>
    <lineage>
        <taxon>Viruses</taxon>
        <taxon>Duplodnaviria</taxon>
        <taxon>Heunggongvirae</taxon>
        <taxon>Uroviricota</taxon>
        <taxon>Caudoviricetes</taxon>
        <taxon>Menderavirus</taxon>
        <taxon>Menderavirus IMESM1</taxon>
    </lineage>
</organism>
<dbReference type="KEGG" id="vg:65066765"/>
<reference evidence="1 2" key="1">
    <citation type="submission" date="2015-05" db="EMBL/GenBank/DDBJ databases">
        <authorList>
            <person name="Liu X."/>
            <person name="Tong Y."/>
            <person name="Huang Y."/>
            <person name="Fan H."/>
            <person name="An X."/>
            <person name="Mi Z."/>
            <person name="Zhang Z."/>
        </authorList>
    </citation>
    <scope>NUCLEOTIDE SEQUENCE [LARGE SCALE GENOMIC DNA]</scope>
</reference>
<evidence type="ECO:0000313" key="2">
    <source>
        <dbReference type="Proteomes" id="UP000224291"/>
    </source>
</evidence>
<dbReference type="InterPro" id="IPR031997">
    <property type="entry name" value="T4-gp15_tss"/>
</dbReference>
<dbReference type="GeneID" id="65066765"/>
<proteinExistence type="predicted"/>
<dbReference type="Gene3D" id="3.30.2000.40">
    <property type="entry name" value="Myoviridae tail sheath stabiliser"/>
    <property type="match status" value="1"/>
</dbReference>
<accession>A0A0H4ISF3</accession>
<dbReference type="Proteomes" id="UP000224291">
    <property type="component" value="Segment"/>
</dbReference>
<dbReference type="EMBL" id="KR560069">
    <property type="protein sequence ID" value="AKO61656.1"/>
    <property type="molecule type" value="Genomic_DNA"/>
</dbReference>
<dbReference type="Pfam" id="PF16724">
    <property type="entry name" value="T4-gp15_tss"/>
    <property type="match status" value="1"/>
</dbReference>
<dbReference type="RefSeq" id="YP_010077849.1">
    <property type="nucleotide sequence ID" value="NC_054952.1"/>
</dbReference>
<evidence type="ECO:0000313" key="1">
    <source>
        <dbReference type="EMBL" id="AKO61656.1"/>
    </source>
</evidence>
<protein>
    <submittedName>
        <fullName evidence="1">Tail assembly protein</fullName>
    </submittedName>
</protein>
<keyword evidence="2" id="KW-1185">Reference proteome</keyword>
<name>A0A0H4ISF3_9CAUD</name>